<sequence length="357" mass="40294">MSISVIVVSLRTFVRLWIVRAFGWDDGLMVAALTLFIMLNICCIVGSMNGIGHSYKDFTSVITFKKALMWWWLGQMTYIWAASVAKISIALALLRLTVQKSHRIILWGLIGTTVSIGLMFWLVLLFDCQPISYFWHKVDKDSKGRCLPLSTLLDIAYFYSSLTILCDLMLGILPAFLVWSLQMNSRTKLAVGGILSLGAFASVAVIIRIPFLHYYADTNFLYSTFQIAIWSVIETGLGITAGSLITLRPLFRWLLDGTMSYTRNTPCPERNSRKYPLSSLKLDSSKGGQDPSYWRPDLDPDDNKSIIITVSSPRRQHFALASNSSEEALYPELGLTHSRNHVTIQKTFEQVVTERPK</sequence>
<feature type="transmembrane region" description="Helical" evidence="7">
    <location>
        <begin position="106"/>
        <end position="126"/>
    </location>
</feature>
<gene>
    <name evidence="9" type="ORF">PENANT_c019G06351</name>
</gene>
<dbReference type="AlphaFoldDB" id="A0A1V6Q286"/>
<feature type="transmembrane region" description="Helical" evidence="7">
    <location>
        <begin position="69"/>
        <end position="94"/>
    </location>
</feature>
<dbReference type="EMBL" id="MDYN01000019">
    <property type="protein sequence ID" value="OQD82826.1"/>
    <property type="molecule type" value="Genomic_DNA"/>
</dbReference>
<protein>
    <recommendedName>
        <fullName evidence="8">Rhodopsin domain-containing protein</fullName>
    </recommendedName>
</protein>
<dbReference type="STRING" id="416450.A0A1V6Q286"/>
<keyword evidence="2 7" id="KW-0812">Transmembrane</keyword>
<keyword evidence="3 7" id="KW-1133">Transmembrane helix</keyword>
<evidence type="ECO:0000313" key="9">
    <source>
        <dbReference type="EMBL" id="OQD82826.1"/>
    </source>
</evidence>
<feature type="region of interest" description="Disordered" evidence="6">
    <location>
        <begin position="278"/>
        <end position="299"/>
    </location>
</feature>
<dbReference type="PANTHER" id="PTHR33048:SF140">
    <property type="entry name" value="ATPASE, PUTATIVE (EUROFUNG)-RELATED"/>
    <property type="match status" value="1"/>
</dbReference>
<dbReference type="InterPro" id="IPR049326">
    <property type="entry name" value="Rhodopsin_dom_fungi"/>
</dbReference>
<evidence type="ECO:0000313" key="10">
    <source>
        <dbReference type="Proteomes" id="UP000191672"/>
    </source>
</evidence>
<accession>A0A1V6Q286</accession>
<evidence type="ECO:0000256" key="1">
    <source>
        <dbReference type="ARBA" id="ARBA00004141"/>
    </source>
</evidence>
<dbReference type="Proteomes" id="UP000191672">
    <property type="component" value="Unassembled WGS sequence"/>
</dbReference>
<keyword evidence="4 7" id="KW-0472">Membrane</keyword>
<feature type="domain" description="Rhodopsin" evidence="8">
    <location>
        <begin position="10"/>
        <end position="252"/>
    </location>
</feature>
<comment type="caution">
    <text evidence="9">The sequence shown here is derived from an EMBL/GenBank/DDBJ whole genome shotgun (WGS) entry which is preliminary data.</text>
</comment>
<keyword evidence="10" id="KW-1185">Reference proteome</keyword>
<feature type="transmembrane region" description="Helical" evidence="7">
    <location>
        <begin position="28"/>
        <end position="49"/>
    </location>
</feature>
<proteinExistence type="inferred from homology"/>
<feature type="transmembrane region" description="Helical" evidence="7">
    <location>
        <begin position="157"/>
        <end position="179"/>
    </location>
</feature>
<dbReference type="InterPro" id="IPR052337">
    <property type="entry name" value="SAT4-like"/>
</dbReference>
<evidence type="ECO:0000256" key="5">
    <source>
        <dbReference type="ARBA" id="ARBA00038359"/>
    </source>
</evidence>
<evidence type="ECO:0000259" key="8">
    <source>
        <dbReference type="Pfam" id="PF20684"/>
    </source>
</evidence>
<evidence type="ECO:0000256" key="4">
    <source>
        <dbReference type="ARBA" id="ARBA00023136"/>
    </source>
</evidence>
<dbReference type="PANTHER" id="PTHR33048">
    <property type="entry name" value="PTH11-LIKE INTEGRAL MEMBRANE PROTEIN (AFU_ORTHOLOGUE AFUA_5G11245)"/>
    <property type="match status" value="1"/>
</dbReference>
<evidence type="ECO:0000256" key="6">
    <source>
        <dbReference type="SAM" id="MobiDB-lite"/>
    </source>
</evidence>
<evidence type="ECO:0000256" key="2">
    <source>
        <dbReference type="ARBA" id="ARBA00022692"/>
    </source>
</evidence>
<comment type="subcellular location">
    <subcellularLocation>
        <location evidence="1">Membrane</location>
        <topology evidence="1">Multi-pass membrane protein</topology>
    </subcellularLocation>
</comment>
<name>A0A1V6Q286_9EURO</name>
<reference evidence="10" key="1">
    <citation type="journal article" date="2017" name="Nat. Microbiol.">
        <title>Global analysis of biosynthetic gene clusters reveals vast potential of secondary metabolite production in Penicillium species.</title>
        <authorList>
            <person name="Nielsen J.C."/>
            <person name="Grijseels S."/>
            <person name="Prigent S."/>
            <person name="Ji B."/>
            <person name="Dainat J."/>
            <person name="Nielsen K.F."/>
            <person name="Frisvad J.C."/>
            <person name="Workman M."/>
            <person name="Nielsen J."/>
        </authorList>
    </citation>
    <scope>NUCLEOTIDE SEQUENCE [LARGE SCALE GENOMIC DNA]</scope>
    <source>
        <strain evidence="10">IBT 31811</strain>
    </source>
</reference>
<dbReference type="Pfam" id="PF20684">
    <property type="entry name" value="Fung_rhodopsin"/>
    <property type="match status" value="1"/>
</dbReference>
<evidence type="ECO:0000256" key="3">
    <source>
        <dbReference type="ARBA" id="ARBA00022989"/>
    </source>
</evidence>
<feature type="transmembrane region" description="Helical" evidence="7">
    <location>
        <begin position="227"/>
        <end position="247"/>
    </location>
</feature>
<dbReference type="GO" id="GO:0016020">
    <property type="term" value="C:membrane"/>
    <property type="evidence" value="ECO:0007669"/>
    <property type="project" value="UniProtKB-SubCell"/>
</dbReference>
<feature type="transmembrane region" description="Helical" evidence="7">
    <location>
        <begin position="191"/>
        <end position="215"/>
    </location>
</feature>
<organism evidence="9 10">
    <name type="scientific">Penicillium antarcticum</name>
    <dbReference type="NCBI Taxonomy" id="416450"/>
    <lineage>
        <taxon>Eukaryota</taxon>
        <taxon>Fungi</taxon>
        <taxon>Dikarya</taxon>
        <taxon>Ascomycota</taxon>
        <taxon>Pezizomycotina</taxon>
        <taxon>Eurotiomycetes</taxon>
        <taxon>Eurotiomycetidae</taxon>
        <taxon>Eurotiales</taxon>
        <taxon>Aspergillaceae</taxon>
        <taxon>Penicillium</taxon>
    </lineage>
</organism>
<evidence type="ECO:0000256" key="7">
    <source>
        <dbReference type="SAM" id="Phobius"/>
    </source>
</evidence>
<comment type="similarity">
    <text evidence="5">Belongs to the SAT4 family.</text>
</comment>